<evidence type="ECO:0000313" key="1">
    <source>
        <dbReference type="EMBL" id="SEL98213.1"/>
    </source>
</evidence>
<accession>A0A1H7UMM6</accession>
<reference evidence="2" key="1">
    <citation type="submission" date="2016-10" db="EMBL/GenBank/DDBJ databases">
        <authorList>
            <person name="Varghese N."/>
            <person name="Submissions S."/>
        </authorList>
    </citation>
    <scope>NUCLEOTIDE SEQUENCE [LARGE SCALE GENOMIC DNA]</scope>
    <source>
        <strain evidence="2">DSM 16471</strain>
    </source>
</reference>
<organism evidence="1 2">
    <name type="scientific">Maribacter orientalis</name>
    <dbReference type="NCBI Taxonomy" id="228957"/>
    <lineage>
        <taxon>Bacteria</taxon>
        <taxon>Pseudomonadati</taxon>
        <taxon>Bacteroidota</taxon>
        <taxon>Flavobacteriia</taxon>
        <taxon>Flavobacteriales</taxon>
        <taxon>Flavobacteriaceae</taxon>
        <taxon>Maribacter</taxon>
    </lineage>
</organism>
<dbReference type="Proteomes" id="UP000198990">
    <property type="component" value="Unassembled WGS sequence"/>
</dbReference>
<dbReference type="AlphaFoldDB" id="A0A1H7UMM6"/>
<protein>
    <submittedName>
        <fullName evidence="1">Uncharacterized protein</fullName>
    </submittedName>
</protein>
<keyword evidence="2" id="KW-1185">Reference proteome</keyword>
<sequence>MYCGGDYVPKRRGAQKFCSNSCRSLNWKNNQQIKGSKVPDVVSIDEKPMIPEKPSLQEKMSLAGIGNAAAGIAVVEIVKNIATPNASKPATKKDIEDLKMFIKSRYFLVRNIGRDIHGKPAYYDIITGNIIHM</sequence>
<dbReference type="EMBL" id="FNZN01000007">
    <property type="protein sequence ID" value="SEL98213.1"/>
    <property type="molecule type" value="Genomic_DNA"/>
</dbReference>
<name>A0A1H7UMM6_9FLAO</name>
<evidence type="ECO:0000313" key="2">
    <source>
        <dbReference type="Proteomes" id="UP000198990"/>
    </source>
</evidence>
<gene>
    <name evidence="1" type="ORF">SAMN04488008_107170</name>
</gene>
<dbReference type="STRING" id="228957.SAMN04488008_107170"/>
<proteinExistence type="predicted"/>